<dbReference type="EMBL" id="MCFA01000031">
    <property type="protein sequence ID" value="ORY14686.1"/>
    <property type="molecule type" value="Genomic_DNA"/>
</dbReference>
<dbReference type="AlphaFoldDB" id="A0A1Y1ZWQ4"/>
<dbReference type="STRING" id="1231657.A0A1Y1ZWQ4"/>
<evidence type="ECO:0000313" key="3">
    <source>
        <dbReference type="Proteomes" id="UP000193144"/>
    </source>
</evidence>
<gene>
    <name evidence="2" type="ORF">BCR34DRAFT_458084</name>
</gene>
<feature type="non-terminal residue" evidence="2">
    <location>
        <position position="1"/>
    </location>
</feature>
<comment type="caution">
    <text evidence="2">The sequence shown here is derived from an EMBL/GenBank/DDBJ whole genome shotgun (WGS) entry which is preliminary data.</text>
</comment>
<proteinExistence type="predicted"/>
<feature type="region of interest" description="Disordered" evidence="1">
    <location>
        <begin position="190"/>
        <end position="227"/>
    </location>
</feature>
<sequence>DDDSTAVAAAPVHREFTCLNDEYSECRTGQYTMALSRKVISNHFGRNKACTRTITSWPLFCRKHYQRATYRPDQWQKRKIFLIERQLNIIEREFPGTKYEIALKKSEADRLNEFTRLHSNGMPKLDALALFPVPEKSKAFHAPMAVLDELSYYIGKNRSVFEVKTCVSLILDFLRKGDCKEVPAIEFLPHFPQNGGGKGKGKGKAAADKTGSGPRTSPKGAVKKPGK</sequence>
<evidence type="ECO:0000313" key="2">
    <source>
        <dbReference type="EMBL" id="ORY14686.1"/>
    </source>
</evidence>
<reference evidence="2 3" key="1">
    <citation type="submission" date="2016-07" db="EMBL/GenBank/DDBJ databases">
        <title>Pervasive Adenine N6-methylation of Active Genes in Fungi.</title>
        <authorList>
            <consortium name="DOE Joint Genome Institute"/>
            <person name="Mondo S.J."/>
            <person name="Dannebaum R.O."/>
            <person name="Kuo R.C."/>
            <person name="Labutti K."/>
            <person name="Haridas S."/>
            <person name="Kuo A."/>
            <person name="Salamov A."/>
            <person name="Ahrendt S.R."/>
            <person name="Lipzen A."/>
            <person name="Sullivan W."/>
            <person name="Andreopoulos W.B."/>
            <person name="Clum A."/>
            <person name="Lindquist E."/>
            <person name="Daum C."/>
            <person name="Ramamoorthy G.K."/>
            <person name="Gryganskyi A."/>
            <person name="Culley D."/>
            <person name="Magnuson J.K."/>
            <person name="James T.Y."/>
            <person name="O'Malley M.A."/>
            <person name="Stajich J.E."/>
            <person name="Spatafora J.W."/>
            <person name="Visel A."/>
            <person name="Grigoriev I.V."/>
        </authorList>
    </citation>
    <scope>NUCLEOTIDE SEQUENCE [LARGE SCALE GENOMIC DNA]</scope>
    <source>
        <strain evidence="2 3">CBS 115471</strain>
    </source>
</reference>
<protein>
    <submittedName>
        <fullName evidence="2">Uncharacterized protein</fullName>
    </submittedName>
</protein>
<organism evidence="2 3">
    <name type="scientific">Clohesyomyces aquaticus</name>
    <dbReference type="NCBI Taxonomy" id="1231657"/>
    <lineage>
        <taxon>Eukaryota</taxon>
        <taxon>Fungi</taxon>
        <taxon>Dikarya</taxon>
        <taxon>Ascomycota</taxon>
        <taxon>Pezizomycotina</taxon>
        <taxon>Dothideomycetes</taxon>
        <taxon>Pleosporomycetidae</taxon>
        <taxon>Pleosporales</taxon>
        <taxon>Lindgomycetaceae</taxon>
        <taxon>Clohesyomyces</taxon>
    </lineage>
</organism>
<accession>A0A1Y1ZWQ4</accession>
<dbReference type="OrthoDB" id="4161595at2759"/>
<evidence type="ECO:0000256" key="1">
    <source>
        <dbReference type="SAM" id="MobiDB-lite"/>
    </source>
</evidence>
<feature type="non-terminal residue" evidence="2">
    <location>
        <position position="227"/>
    </location>
</feature>
<name>A0A1Y1ZWQ4_9PLEO</name>
<dbReference type="Proteomes" id="UP000193144">
    <property type="component" value="Unassembled WGS sequence"/>
</dbReference>
<keyword evidence="3" id="KW-1185">Reference proteome</keyword>